<reference evidence="1 2" key="1">
    <citation type="submission" date="2021-11" db="EMBL/GenBank/DDBJ databases">
        <authorList>
            <person name="Liang Q."/>
            <person name="Mou H."/>
            <person name="Liu Z."/>
        </authorList>
    </citation>
    <scope>NUCLEOTIDE SEQUENCE [LARGE SCALE GENOMIC DNA]</scope>
    <source>
        <strain evidence="1 2">CHU3</strain>
    </source>
</reference>
<proteinExistence type="predicted"/>
<sequence>MDSQKNDRPDPIHEIAAAAHSFDFYQAMRLIDAYNLDKPRLGTARRPVDEAVRLGQAADLSFAPSSLSMVDPSDRSGRPRVEVRFFGLFGPNSPLPLHMTSYARERRMHKGDETFGRFADMFHHRLLLLFYRAWAQGKPAVSLDRPNEDRFASFVGSLIGVAGPELQNRDAAPDHARLAHAGVLSRQVRNAEGLGLLLSSYLGMQARIEQFYGRWMPLQPEERTRIKRLSRRGASRRLSTAQLGVSAVLGRAVFDRQHHFRIHVGPLDLPAFEALLPVGKALPAVQALVHQYIGLELGWDLALQLKQEQVPACRPGVYGRLGWTTWLGEPPGQGPRKRPAVLNLNPKLAQL</sequence>
<dbReference type="PANTHER" id="PTHR35564">
    <property type="match status" value="1"/>
</dbReference>
<accession>A0ABT2YG77</accession>
<evidence type="ECO:0000313" key="1">
    <source>
        <dbReference type="EMBL" id="MCV2369049.1"/>
    </source>
</evidence>
<dbReference type="InterPro" id="IPR010732">
    <property type="entry name" value="T6SS_TssG-like"/>
</dbReference>
<keyword evidence="2" id="KW-1185">Reference proteome</keyword>
<gene>
    <name evidence="1" type="primary">tssG</name>
    <name evidence="1" type="ORF">LNV07_13250</name>
</gene>
<name>A0ABT2YG77_9BURK</name>
<dbReference type="PANTHER" id="PTHR35564:SF4">
    <property type="entry name" value="CYTOPLASMIC PROTEIN"/>
    <property type="match status" value="1"/>
</dbReference>
<dbReference type="EMBL" id="JAJIRN010000005">
    <property type="protein sequence ID" value="MCV2369049.1"/>
    <property type="molecule type" value="Genomic_DNA"/>
</dbReference>
<dbReference type="Pfam" id="PF06996">
    <property type="entry name" value="T6SS_TssG"/>
    <property type="match status" value="1"/>
</dbReference>
<dbReference type="RefSeq" id="WP_263571633.1">
    <property type="nucleotide sequence ID" value="NZ_JAJIRN010000005.1"/>
</dbReference>
<comment type="caution">
    <text evidence="1">The sequence shown here is derived from an EMBL/GenBank/DDBJ whole genome shotgun (WGS) entry which is preliminary data.</text>
</comment>
<organism evidence="1 2">
    <name type="scientific">Roseateles oligotrophus</name>
    <dbReference type="NCBI Taxonomy" id="1769250"/>
    <lineage>
        <taxon>Bacteria</taxon>
        <taxon>Pseudomonadati</taxon>
        <taxon>Pseudomonadota</taxon>
        <taxon>Betaproteobacteria</taxon>
        <taxon>Burkholderiales</taxon>
        <taxon>Sphaerotilaceae</taxon>
        <taxon>Roseateles</taxon>
    </lineage>
</organism>
<protein>
    <submittedName>
        <fullName evidence="1">Type VI secretion system baseplate subunit TssG</fullName>
    </submittedName>
</protein>
<dbReference type="NCBIfam" id="TIGR03347">
    <property type="entry name" value="VI_chp_1"/>
    <property type="match status" value="1"/>
</dbReference>
<dbReference type="Proteomes" id="UP001209701">
    <property type="component" value="Unassembled WGS sequence"/>
</dbReference>
<evidence type="ECO:0000313" key="2">
    <source>
        <dbReference type="Proteomes" id="UP001209701"/>
    </source>
</evidence>